<dbReference type="PANTHER" id="PTHR45339:SF1">
    <property type="entry name" value="HYBRID SIGNAL TRANSDUCTION HISTIDINE KINASE J"/>
    <property type="match status" value="1"/>
</dbReference>
<feature type="domain" description="Response regulatory" evidence="4">
    <location>
        <begin position="9"/>
        <end position="125"/>
    </location>
</feature>
<accession>A0A967BJ38</accession>
<name>A0A967BJ38_9RHOB</name>
<dbReference type="GO" id="GO:0000160">
    <property type="term" value="P:phosphorelay signal transduction system"/>
    <property type="evidence" value="ECO:0007669"/>
    <property type="project" value="UniProtKB-KW"/>
</dbReference>
<keyword evidence="2" id="KW-0902">Two-component regulatory system</keyword>
<dbReference type="SUPFAM" id="SSF52172">
    <property type="entry name" value="CheY-like"/>
    <property type="match status" value="1"/>
</dbReference>
<dbReference type="Proteomes" id="UP000639775">
    <property type="component" value="Unassembled WGS sequence"/>
</dbReference>
<dbReference type="SMART" id="SM00448">
    <property type="entry name" value="REC"/>
    <property type="match status" value="1"/>
</dbReference>
<dbReference type="EMBL" id="JAAORB010000057">
    <property type="protein sequence ID" value="NHQ75942.1"/>
    <property type="molecule type" value="Genomic_DNA"/>
</dbReference>
<dbReference type="AlphaFoldDB" id="A0A967BJ38"/>
<organism evidence="5 6">
    <name type="scientific">Roseovarius gahaiensis</name>
    <dbReference type="NCBI Taxonomy" id="2716691"/>
    <lineage>
        <taxon>Bacteria</taxon>
        <taxon>Pseudomonadati</taxon>
        <taxon>Pseudomonadota</taxon>
        <taxon>Alphaproteobacteria</taxon>
        <taxon>Rhodobacterales</taxon>
        <taxon>Roseobacteraceae</taxon>
        <taxon>Roseovarius</taxon>
    </lineage>
</organism>
<evidence type="ECO:0000256" key="2">
    <source>
        <dbReference type="ARBA" id="ARBA00023012"/>
    </source>
</evidence>
<dbReference type="InterPro" id="IPR011006">
    <property type="entry name" value="CheY-like_superfamily"/>
</dbReference>
<dbReference type="PROSITE" id="PS50110">
    <property type="entry name" value="RESPONSE_REGULATORY"/>
    <property type="match status" value="1"/>
</dbReference>
<evidence type="ECO:0000313" key="5">
    <source>
        <dbReference type="EMBL" id="NHQ75942.1"/>
    </source>
</evidence>
<dbReference type="Pfam" id="PF00072">
    <property type="entry name" value="Response_reg"/>
    <property type="match status" value="1"/>
</dbReference>
<dbReference type="InterPro" id="IPR001789">
    <property type="entry name" value="Sig_transdc_resp-reg_receiver"/>
</dbReference>
<protein>
    <submittedName>
        <fullName evidence="5">Response regulator</fullName>
    </submittedName>
</protein>
<dbReference type="PANTHER" id="PTHR45339">
    <property type="entry name" value="HYBRID SIGNAL TRANSDUCTION HISTIDINE KINASE J"/>
    <property type="match status" value="1"/>
</dbReference>
<dbReference type="CDD" id="cd17546">
    <property type="entry name" value="REC_hyHK_CKI1_RcsC-like"/>
    <property type="match status" value="1"/>
</dbReference>
<feature type="modified residue" description="4-aspartylphosphate" evidence="3">
    <location>
        <position position="58"/>
    </location>
</feature>
<evidence type="ECO:0000313" key="6">
    <source>
        <dbReference type="Proteomes" id="UP000639775"/>
    </source>
</evidence>
<comment type="caution">
    <text evidence="5">The sequence shown here is derived from an EMBL/GenBank/DDBJ whole genome shotgun (WGS) entry which is preliminary data.</text>
</comment>
<dbReference type="Gene3D" id="3.40.50.2300">
    <property type="match status" value="1"/>
</dbReference>
<proteinExistence type="predicted"/>
<evidence type="ECO:0000256" key="3">
    <source>
        <dbReference type="PROSITE-ProRule" id="PRU00169"/>
    </source>
</evidence>
<gene>
    <name evidence="5" type="ORF">HAT86_15950</name>
</gene>
<evidence type="ECO:0000259" key="4">
    <source>
        <dbReference type="PROSITE" id="PS50110"/>
    </source>
</evidence>
<reference evidence="5" key="1">
    <citation type="submission" date="2020-03" db="EMBL/GenBank/DDBJ databases">
        <title>Roseovarius gahaiensis sp. nov., isolated from Gahai Saline Lake, China.</title>
        <authorList>
            <person name="Sun X."/>
        </authorList>
    </citation>
    <scope>NUCLEOTIDE SEQUENCE</scope>
    <source>
        <strain evidence="5">GH877</strain>
    </source>
</reference>
<evidence type="ECO:0000256" key="1">
    <source>
        <dbReference type="ARBA" id="ARBA00022553"/>
    </source>
</evidence>
<keyword evidence="6" id="KW-1185">Reference proteome</keyword>
<keyword evidence="1 3" id="KW-0597">Phosphoprotein</keyword>
<sequence length="133" mass="14845">MGPVNDRRNILIVDDDAINRMVVRVLMERRNYRVLEAASGPEALEMIKGETFDVVLMDLSMPGMDGLETTRRIRGDDARNLLPVVALTAHTSPKEQKMCMQAGMNAVLRKPFEAEQVDRLLELLDHSTKGPGA</sequence>